<evidence type="ECO:0000313" key="2">
    <source>
        <dbReference type="EMBL" id="NMP32087.1"/>
    </source>
</evidence>
<dbReference type="EMBL" id="JABBXH010000003">
    <property type="protein sequence ID" value="NMP32087.1"/>
    <property type="molecule type" value="Genomic_DNA"/>
</dbReference>
<accession>A0A7Y0Q7N3</accession>
<feature type="chain" id="PRO_5031290074" description="Alpha/beta hydrolase" evidence="1">
    <location>
        <begin position="21"/>
        <end position="525"/>
    </location>
</feature>
<proteinExistence type="predicted"/>
<keyword evidence="3" id="KW-1185">Reference proteome</keyword>
<gene>
    <name evidence="2" type="ORF">HII17_10950</name>
</gene>
<sequence>MKQVNFLLILVITLATGSCAYKPTTDSYAQDAENHILRVNRHGYLINSDFATYPFFRRNSQTPKPIKDANAQIDSMLTEAVLLACNKANSPCDEVTSINDITEDVINKINELKILVYVHGGLNTYANTDERMESQLSQITQEQSDWHYPIYISWPSNVPGTIQEHYFEVREGRDTSTWAGILSSPFVLFEDIFTAIGRAPANVYYQFTNDKDRFASGWNNDFLSSVWKEADYQYTQHFFDNPGEFESNKYYVNEIENIKINRSTYQNTGFVNGVKSGALVVVTPVRYVAGIVWNGTLAGDSWDMMKRRARAIAYPTGEFNKSVRDSNRVGQGVGRLFSRLFELEKQHPTLDIKLTLVGHSMGTIVLNNMLTRYQTDFEKSQSLDTIVYMAAAANTIETLSIVPDILRNNPNNIGFYNLTLNRVAEVAETYFAGLAPSGSLLVSIDKYHDAPEHHLLRTFGSEVNIQSSLTTIRNAFSNMDDPVTLKAFNKVQDQLPFKHGHFGDLKFWKCETWQISTNDVEQRCH</sequence>
<dbReference type="Proteomes" id="UP000568664">
    <property type="component" value="Unassembled WGS sequence"/>
</dbReference>
<name>A0A7Y0Q7N3_9GAMM</name>
<evidence type="ECO:0000256" key="1">
    <source>
        <dbReference type="SAM" id="SignalP"/>
    </source>
</evidence>
<feature type="signal peptide" evidence="1">
    <location>
        <begin position="1"/>
        <end position="20"/>
    </location>
</feature>
<dbReference type="PROSITE" id="PS51257">
    <property type="entry name" value="PROKAR_LIPOPROTEIN"/>
    <property type="match status" value="1"/>
</dbReference>
<keyword evidence="1" id="KW-0732">Signal</keyword>
<protein>
    <recommendedName>
        <fullName evidence="4">Alpha/beta hydrolase</fullName>
    </recommendedName>
</protein>
<evidence type="ECO:0000313" key="3">
    <source>
        <dbReference type="Proteomes" id="UP000568664"/>
    </source>
</evidence>
<evidence type="ECO:0008006" key="4">
    <source>
        <dbReference type="Google" id="ProtNLM"/>
    </source>
</evidence>
<dbReference type="RefSeq" id="WP_169075406.1">
    <property type="nucleotide sequence ID" value="NZ_JABBXH010000003.1"/>
</dbReference>
<comment type="caution">
    <text evidence="2">The sequence shown here is derived from an EMBL/GenBank/DDBJ whole genome shotgun (WGS) entry which is preliminary data.</text>
</comment>
<reference evidence="2 3" key="1">
    <citation type="submission" date="2020-04" db="EMBL/GenBank/DDBJ databases">
        <title>Thalassotalea sp. M1531, isolated from the surface of marine red alga.</title>
        <authorList>
            <person name="Pang L."/>
            <person name="Lu D.-C."/>
        </authorList>
    </citation>
    <scope>NUCLEOTIDE SEQUENCE [LARGE SCALE GENOMIC DNA]</scope>
    <source>
        <strain evidence="2 3">M1531</strain>
    </source>
</reference>
<dbReference type="AlphaFoldDB" id="A0A7Y0Q7N3"/>
<organism evidence="2 3">
    <name type="scientific">Thalassotalea algicola</name>
    <dbReference type="NCBI Taxonomy" id="2716224"/>
    <lineage>
        <taxon>Bacteria</taxon>
        <taxon>Pseudomonadati</taxon>
        <taxon>Pseudomonadota</taxon>
        <taxon>Gammaproteobacteria</taxon>
        <taxon>Alteromonadales</taxon>
        <taxon>Colwelliaceae</taxon>
        <taxon>Thalassotalea</taxon>
    </lineage>
</organism>